<dbReference type="RefSeq" id="WP_284304819.1">
    <property type="nucleotide sequence ID" value="NZ_BSUO01000001.1"/>
</dbReference>
<reference evidence="5" key="1">
    <citation type="journal article" date="2019" name="Int. J. Syst. Evol. Microbiol.">
        <title>The Global Catalogue of Microorganisms (GCM) 10K type strain sequencing project: providing services to taxonomists for standard genome sequencing and annotation.</title>
        <authorList>
            <consortium name="The Broad Institute Genomics Platform"/>
            <consortium name="The Broad Institute Genome Sequencing Center for Infectious Disease"/>
            <person name="Wu L."/>
            <person name="Ma J."/>
        </authorList>
    </citation>
    <scope>NUCLEOTIDE SEQUENCE [LARGE SCALE GENOMIC DNA]</scope>
    <source>
        <strain evidence="5">NBRC 113072</strain>
    </source>
</reference>
<proteinExistence type="predicted"/>
<keyword evidence="1" id="KW-0560">Oxidoreductase</keyword>
<comment type="caution">
    <text evidence="4">The sequence shown here is derived from an EMBL/GenBank/DDBJ whole genome shotgun (WGS) entry which is preliminary data.</text>
</comment>
<dbReference type="InterPro" id="IPR046346">
    <property type="entry name" value="Aminoacid_DH-like_N_sf"/>
</dbReference>
<feature type="region of interest" description="Disordered" evidence="2">
    <location>
        <begin position="217"/>
        <end position="253"/>
    </location>
</feature>
<dbReference type="Gene3D" id="3.30.70.260">
    <property type="match status" value="1"/>
</dbReference>
<dbReference type="Gene3D" id="3.40.50.10380">
    <property type="entry name" value="Malic enzyme, N-terminal domain"/>
    <property type="match status" value="1"/>
</dbReference>
<dbReference type="InterPro" id="IPR002912">
    <property type="entry name" value="ACT_dom"/>
</dbReference>
<dbReference type="InterPro" id="IPR012301">
    <property type="entry name" value="Malic_N_dom"/>
</dbReference>
<gene>
    <name evidence="4" type="ORF">GCM10025883_32990</name>
</gene>
<evidence type="ECO:0000259" key="3">
    <source>
        <dbReference type="PROSITE" id="PS51671"/>
    </source>
</evidence>
<dbReference type="SUPFAM" id="SSF53223">
    <property type="entry name" value="Aminoacid dehydrogenase-like, N-terminal domain"/>
    <property type="match status" value="1"/>
</dbReference>
<dbReference type="Pfam" id="PF00390">
    <property type="entry name" value="malic"/>
    <property type="match status" value="1"/>
</dbReference>
<keyword evidence="5" id="KW-1185">Reference proteome</keyword>
<accession>A0ABQ6IUU1</accession>
<feature type="compositionally biased region" description="Low complexity" evidence="2">
    <location>
        <begin position="217"/>
        <end position="247"/>
    </location>
</feature>
<sequence>MSPKMTSPAYSVRIRVRLADRPGSLGNLAVAIGEAGGNINALEGFTVRTAYLEEDVIVYCSSVEHQEEIRRAVEALDDCEILEWEDRTHALHEGGKIEVVSRVEVDSMNKLAMAYSPGVARVCTTIAKDPALSFDYTIRKNTVAVVSDGTAVLGLGDIGPHAAMPVMEGKAQLFKQFGGVDAFPICLDTKDPDKIVEIVTALAPTFGGVNLEDISAPARSRSRSACPRPSTSRCSTTTSTARPSSRSPDSRTR</sequence>
<dbReference type="InterPro" id="IPR037062">
    <property type="entry name" value="Malic_N_dom_sf"/>
</dbReference>
<dbReference type="SMART" id="SM01274">
    <property type="entry name" value="malic"/>
    <property type="match status" value="1"/>
</dbReference>
<organism evidence="4 5">
    <name type="scientific">Mobilicoccus caccae</name>
    <dbReference type="NCBI Taxonomy" id="1859295"/>
    <lineage>
        <taxon>Bacteria</taxon>
        <taxon>Bacillati</taxon>
        <taxon>Actinomycetota</taxon>
        <taxon>Actinomycetes</taxon>
        <taxon>Micrococcales</taxon>
        <taxon>Dermatophilaceae</taxon>
        <taxon>Mobilicoccus</taxon>
    </lineage>
</organism>
<evidence type="ECO:0000313" key="4">
    <source>
        <dbReference type="EMBL" id="GMA41254.1"/>
    </source>
</evidence>
<dbReference type="PROSITE" id="PS51671">
    <property type="entry name" value="ACT"/>
    <property type="match status" value="1"/>
</dbReference>
<dbReference type="InterPro" id="IPR045865">
    <property type="entry name" value="ACT-like_dom_sf"/>
</dbReference>
<evidence type="ECO:0000313" key="5">
    <source>
        <dbReference type="Proteomes" id="UP001157126"/>
    </source>
</evidence>
<name>A0ABQ6IUU1_9MICO</name>
<feature type="domain" description="ACT" evidence="3">
    <location>
        <begin position="13"/>
        <end position="89"/>
    </location>
</feature>
<dbReference type="Pfam" id="PF01842">
    <property type="entry name" value="ACT"/>
    <property type="match status" value="1"/>
</dbReference>
<evidence type="ECO:0000256" key="2">
    <source>
        <dbReference type="SAM" id="MobiDB-lite"/>
    </source>
</evidence>
<dbReference type="InterPro" id="IPR051674">
    <property type="entry name" value="Malate_Decarboxylase"/>
</dbReference>
<dbReference type="SUPFAM" id="SSF55021">
    <property type="entry name" value="ACT-like"/>
    <property type="match status" value="1"/>
</dbReference>
<dbReference type="PANTHER" id="PTHR43237:SF4">
    <property type="entry name" value="NADP-DEPENDENT MALIC ENZYME"/>
    <property type="match status" value="1"/>
</dbReference>
<dbReference type="Proteomes" id="UP001157126">
    <property type="component" value="Unassembled WGS sequence"/>
</dbReference>
<evidence type="ECO:0000256" key="1">
    <source>
        <dbReference type="ARBA" id="ARBA00023002"/>
    </source>
</evidence>
<dbReference type="EMBL" id="BSUO01000001">
    <property type="protein sequence ID" value="GMA41254.1"/>
    <property type="molecule type" value="Genomic_DNA"/>
</dbReference>
<protein>
    <recommendedName>
        <fullName evidence="3">ACT domain-containing protein</fullName>
    </recommendedName>
</protein>
<dbReference type="PANTHER" id="PTHR43237">
    <property type="entry name" value="NADP-DEPENDENT MALIC ENZYME"/>
    <property type="match status" value="1"/>
</dbReference>